<evidence type="ECO:0000259" key="2">
    <source>
        <dbReference type="Pfam" id="PF08327"/>
    </source>
</evidence>
<evidence type="ECO:0000256" key="1">
    <source>
        <dbReference type="ARBA" id="ARBA00006817"/>
    </source>
</evidence>
<comment type="caution">
    <text evidence="3">The sequence shown here is derived from an EMBL/GenBank/DDBJ whole genome shotgun (WGS) entry which is preliminary data.</text>
</comment>
<evidence type="ECO:0000313" key="4">
    <source>
        <dbReference type="Proteomes" id="UP001620409"/>
    </source>
</evidence>
<accession>A0ABW8IJ58</accession>
<reference evidence="3 4" key="1">
    <citation type="submission" date="2020-10" db="EMBL/GenBank/DDBJ databases">
        <title>Phylogeny of dyella-like bacteria.</title>
        <authorList>
            <person name="Fu J."/>
        </authorList>
    </citation>
    <scope>NUCLEOTIDE SEQUENCE [LARGE SCALE GENOMIC DNA]</scope>
    <source>
        <strain evidence="3 4">DHG40</strain>
    </source>
</reference>
<dbReference type="Pfam" id="PF08327">
    <property type="entry name" value="AHSA1"/>
    <property type="match status" value="1"/>
</dbReference>
<comment type="similarity">
    <text evidence="1">Belongs to the AHA1 family.</text>
</comment>
<evidence type="ECO:0000313" key="3">
    <source>
        <dbReference type="EMBL" id="MFK2854803.1"/>
    </source>
</evidence>
<sequence length="144" mass="16342">MTDQPIQQSISIAATPENVWRALTEPDMIAAWMLGARVESTWQPGSDIAYTVKMPGLDKLYRDRGTVLVAESGRRLKYSHWSEAAGLPDTPENRSVIMFRLDARTEDTLLTLLHEHLPSYAAYKHAEFFWGYALGDIKQMLENT</sequence>
<name>A0ABW8IJ58_9GAMM</name>
<dbReference type="InterPro" id="IPR023393">
    <property type="entry name" value="START-like_dom_sf"/>
</dbReference>
<dbReference type="EMBL" id="JADIKI010000022">
    <property type="protein sequence ID" value="MFK2854803.1"/>
    <property type="molecule type" value="Genomic_DNA"/>
</dbReference>
<feature type="domain" description="Activator of Hsp90 ATPase homologue 1/2-like C-terminal" evidence="2">
    <location>
        <begin position="14"/>
        <end position="142"/>
    </location>
</feature>
<dbReference type="InterPro" id="IPR013538">
    <property type="entry name" value="ASHA1/2-like_C"/>
</dbReference>
<dbReference type="Proteomes" id="UP001620409">
    <property type="component" value="Unassembled WGS sequence"/>
</dbReference>
<protein>
    <submittedName>
        <fullName evidence="3">SRPBCC domain-containing protein</fullName>
    </submittedName>
</protein>
<organism evidence="3 4">
    <name type="scientific">Dyella humi</name>
    <dbReference type="NCBI Taxonomy" id="1770547"/>
    <lineage>
        <taxon>Bacteria</taxon>
        <taxon>Pseudomonadati</taxon>
        <taxon>Pseudomonadota</taxon>
        <taxon>Gammaproteobacteria</taxon>
        <taxon>Lysobacterales</taxon>
        <taxon>Rhodanobacteraceae</taxon>
        <taxon>Dyella</taxon>
    </lineage>
</organism>
<dbReference type="Gene3D" id="3.30.530.20">
    <property type="match status" value="1"/>
</dbReference>
<keyword evidence="4" id="KW-1185">Reference proteome</keyword>
<proteinExistence type="inferred from homology"/>
<gene>
    <name evidence="3" type="ORF">ISP18_09400</name>
</gene>
<dbReference type="SUPFAM" id="SSF55961">
    <property type="entry name" value="Bet v1-like"/>
    <property type="match status" value="1"/>
</dbReference>